<reference evidence="2" key="1">
    <citation type="journal article" date="2015" name="Front. Microbiol.">
        <title>Combining genomic sequencing methods to explore viral diversity and reveal potential virus-host interactions.</title>
        <authorList>
            <person name="Chow C.E."/>
            <person name="Winget D.M."/>
            <person name="White R.A.III."/>
            <person name="Hallam S.J."/>
            <person name="Suttle C.A."/>
        </authorList>
    </citation>
    <scope>NUCLEOTIDE SEQUENCE</scope>
    <source>
        <strain evidence="2">Anoxic3_1</strain>
    </source>
</reference>
<name>A0A0F7L3A9_9VIRU</name>
<dbReference type="EMBL" id="KR029577">
    <property type="protein sequence ID" value="AKH45932.1"/>
    <property type="molecule type" value="Genomic_DNA"/>
</dbReference>
<organism evidence="2">
    <name type="scientific">uncultured marine virus</name>
    <dbReference type="NCBI Taxonomy" id="186617"/>
    <lineage>
        <taxon>Viruses</taxon>
        <taxon>environmental samples</taxon>
    </lineage>
</organism>
<proteinExistence type="predicted"/>
<evidence type="ECO:0000256" key="1">
    <source>
        <dbReference type="SAM" id="MobiDB-lite"/>
    </source>
</evidence>
<evidence type="ECO:0000313" key="2">
    <source>
        <dbReference type="EMBL" id="AKH45932.1"/>
    </source>
</evidence>
<feature type="compositionally biased region" description="Polar residues" evidence="1">
    <location>
        <begin position="50"/>
        <end position="66"/>
    </location>
</feature>
<accession>A0A0F7L3A9</accession>
<protein>
    <submittedName>
        <fullName evidence="2">Uncharacterized protein</fullName>
    </submittedName>
</protein>
<reference evidence="2" key="2">
    <citation type="submission" date="2015-03" db="EMBL/GenBank/DDBJ databases">
        <authorList>
            <person name="Chow C.-E.T."/>
            <person name="Winget D.M."/>
            <person name="White R.A.III."/>
            <person name="Hallam S.J."/>
            <person name="Suttle C.A."/>
        </authorList>
    </citation>
    <scope>NUCLEOTIDE SEQUENCE</scope>
    <source>
        <strain evidence="2">Anoxic3_1</strain>
    </source>
</reference>
<sequence>MFDLTEQCGATNEPVVFSSQLSALRLRRAAALGIYLWPLSPQRDPPAAQGFQTELRSPASSWIHQS</sequence>
<feature type="region of interest" description="Disordered" evidence="1">
    <location>
        <begin position="39"/>
        <end position="66"/>
    </location>
</feature>